<accession>A0A0V1AS15</accession>
<dbReference type="AlphaFoldDB" id="A0A0V1AS15"/>
<gene>
    <name evidence="2" type="ORF">T01_2186</name>
</gene>
<dbReference type="EMBL" id="JYDH01000245">
    <property type="protein sequence ID" value="KRY27592.1"/>
    <property type="molecule type" value="Genomic_DNA"/>
</dbReference>
<keyword evidence="1" id="KW-0472">Membrane</keyword>
<comment type="caution">
    <text evidence="2">The sequence shown here is derived from an EMBL/GenBank/DDBJ whole genome shotgun (WGS) entry which is preliminary data.</text>
</comment>
<proteinExistence type="predicted"/>
<dbReference type="Proteomes" id="UP000054776">
    <property type="component" value="Unassembled WGS sequence"/>
</dbReference>
<dbReference type="STRING" id="6334.A0A0V1AS15"/>
<reference evidence="2 3" key="1">
    <citation type="submission" date="2015-01" db="EMBL/GenBank/DDBJ databases">
        <title>Evolution of Trichinella species and genotypes.</title>
        <authorList>
            <person name="Korhonen P.K."/>
            <person name="Edoardo P."/>
            <person name="Giuseppe L.R."/>
            <person name="Gasser R.B."/>
        </authorList>
    </citation>
    <scope>NUCLEOTIDE SEQUENCE [LARGE SCALE GENOMIC DNA]</scope>
    <source>
        <strain evidence="2">ISS3</strain>
    </source>
</reference>
<organism evidence="2 3">
    <name type="scientific">Trichinella spiralis</name>
    <name type="common">Trichina worm</name>
    <dbReference type="NCBI Taxonomy" id="6334"/>
    <lineage>
        <taxon>Eukaryota</taxon>
        <taxon>Metazoa</taxon>
        <taxon>Ecdysozoa</taxon>
        <taxon>Nematoda</taxon>
        <taxon>Enoplea</taxon>
        <taxon>Dorylaimia</taxon>
        <taxon>Trichinellida</taxon>
        <taxon>Trichinellidae</taxon>
        <taxon>Trichinella</taxon>
    </lineage>
</organism>
<keyword evidence="1" id="KW-0812">Transmembrane</keyword>
<dbReference type="InParanoid" id="A0A0V1AS15"/>
<evidence type="ECO:0000256" key="1">
    <source>
        <dbReference type="SAM" id="Phobius"/>
    </source>
</evidence>
<evidence type="ECO:0000313" key="2">
    <source>
        <dbReference type="EMBL" id="KRY27592.1"/>
    </source>
</evidence>
<evidence type="ECO:0000313" key="3">
    <source>
        <dbReference type="Proteomes" id="UP000054776"/>
    </source>
</evidence>
<keyword evidence="3" id="KW-1185">Reference proteome</keyword>
<keyword evidence="1" id="KW-1133">Transmembrane helix</keyword>
<feature type="transmembrane region" description="Helical" evidence="1">
    <location>
        <begin position="56"/>
        <end position="78"/>
    </location>
</feature>
<name>A0A0V1AS15_TRISP</name>
<sequence>MVETSNAVKISPEVDHHTLFSHSFLHSTSRQHQLLSHFSRDFVISVDFRLSEITSIQVWFFPLLIIKSPTMIMVFSLATHNREHNGFITFRTTVVAYRRTAMYHEDIQLVNELRKLVRSDYPYDRLEKEEVS</sequence>
<protein>
    <submittedName>
        <fullName evidence="2">Uncharacterized protein</fullName>
    </submittedName>
</protein>